<proteinExistence type="predicted"/>
<dbReference type="Pfam" id="PF13302">
    <property type="entry name" value="Acetyltransf_3"/>
    <property type="match status" value="1"/>
</dbReference>
<dbReference type="PANTHER" id="PTHR43792">
    <property type="entry name" value="GNAT FAMILY, PUTATIVE (AFU_ORTHOLOGUE AFUA_3G00765)-RELATED-RELATED"/>
    <property type="match status" value="1"/>
</dbReference>
<dbReference type="Gene3D" id="3.40.630.30">
    <property type="match status" value="1"/>
</dbReference>
<dbReference type="InterPro" id="IPR016181">
    <property type="entry name" value="Acyl_CoA_acyltransferase"/>
</dbReference>
<evidence type="ECO:0000259" key="1">
    <source>
        <dbReference type="PROSITE" id="PS51186"/>
    </source>
</evidence>
<dbReference type="GO" id="GO:0016747">
    <property type="term" value="F:acyltransferase activity, transferring groups other than amino-acyl groups"/>
    <property type="evidence" value="ECO:0007669"/>
    <property type="project" value="InterPro"/>
</dbReference>
<gene>
    <name evidence="2" type="ORF">SDC9_57870</name>
</gene>
<protein>
    <recommendedName>
        <fullName evidence="1">N-acetyltransferase domain-containing protein</fullName>
    </recommendedName>
</protein>
<dbReference type="InterPro" id="IPR051531">
    <property type="entry name" value="N-acetyltransferase"/>
</dbReference>
<name>A0A644XBI4_9ZZZZ</name>
<dbReference type="AlphaFoldDB" id="A0A644XBI4"/>
<reference evidence="2" key="1">
    <citation type="submission" date="2019-08" db="EMBL/GenBank/DDBJ databases">
        <authorList>
            <person name="Kucharzyk K."/>
            <person name="Murdoch R.W."/>
            <person name="Higgins S."/>
            <person name="Loffler F."/>
        </authorList>
    </citation>
    <scope>NUCLEOTIDE SEQUENCE</scope>
</reference>
<dbReference type="PANTHER" id="PTHR43792:SF1">
    <property type="entry name" value="N-ACETYLTRANSFERASE DOMAIN-CONTAINING PROTEIN"/>
    <property type="match status" value="1"/>
</dbReference>
<evidence type="ECO:0000313" key="2">
    <source>
        <dbReference type="EMBL" id="MPM11524.1"/>
    </source>
</evidence>
<dbReference type="PROSITE" id="PS51186">
    <property type="entry name" value="GNAT"/>
    <property type="match status" value="1"/>
</dbReference>
<comment type="caution">
    <text evidence="2">The sequence shown here is derived from an EMBL/GenBank/DDBJ whole genome shotgun (WGS) entry which is preliminary data.</text>
</comment>
<dbReference type="InterPro" id="IPR000182">
    <property type="entry name" value="GNAT_dom"/>
</dbReference>
<feature type="domain" description="N-acetyltransferase" evidence="1">
    <location>
        <begin position="43"/>
        <end position="205"/>
    </location>
</feature>
<sequence length="216" mass="24967">MKRQELPEALFNMLEDAIAETKINTPSIALNHVGSITIITDRLILRRFTHDDSEAVYNNWTSDSEVSKYMRWQHHKSIKETELKVNDWVNRYKNNNFYQWAITFKDSDEPIGAIGLFVVNERDMCGDFGYSISRKYWGMGVATEALKAVLKFSFETIGFNRIESYHSANNPASGKVMLKAGMKLEGLAKQKYKSNVGFEDSYMYSILKEEFSRRLS</sequence>
<dbReference type="CDD" id="cd04301">
    <property type="entry name" value="NAT_SF"/>
    <property type="match status" value="1"/>
</dbReference>
<dbReference type="SUPFAM" id="SSF55729">
    <property type="entry name" value="Acyl-CoA N-acyltransferases (Nat)"/>
    <property type="match status" value="1"/>
</dbReference>
<accession>A0A644XBI4</accession>
<organism evidence="2">
    <name type="scientific">bioreactor metagenome</name>
    <dbReference type="NCBI Taxonomy" id="1076179"/>
    <lineage>
        <taxon>unclassified sequences</taxon>
        <taxon>metagenomes</taxon>
        <taxon>ecological metagenomes</taxon>
    </lineage>
</organism>
<dbReference type="EMBL" id="VSSQ01001841">
    <property type="protein sequence ID" value="MPM11524.1"/>
    <property type="molecule type" value="Genomic_DNA"/>
</dbReference>